<dbReference type="GO" id="GO:0051607">
    <property type="term" value="P:defense response to virus"/>
    <property type="evidence" value="ECO:0007669"/>
    <property type="project" value="UniProtKB-KW"/>
</dbReference>
<evidence type="ECO:0000256" key="7">
    <source>
        <dbReference type="PROSITE-ProRule" id="PRU00339"/>
    </source>
</evidence>
<keyword evidence="5" id="KW-0051">Antiviral defense</keyword>
<gene>
    <name evidence="10" type="primary">Ifit2</name>
</gene>
<feature type="repeat" description="TPR" evidence="7">
    <location>
        <begin position="239"/>
        <end position="272"/>
    </location>
</feature>
<keyword evidence="4" id="KW-0391">Immunity</keyword>
<dbReference type="GO" id="GO:0045087">
    <property type="term" value="P:innate immune response"/>
    <property type="evidence" value="ECO:0007669"/>
    <property type="project" value="UniProtKB-KW"/>
</dbReference>
<evidence type="ECO:0000313" key="9">
    <source>
        <dbReference type="Proteomes" id="UP000081671"/>
    </source>
</evidence>
<dbReference type="OrthoDB" id="10043504at2759"/>
<keyword evidence="1" id="KW-0399">Innate immunity</keyword>
<comment type="similarity">
    <text evidence="6">Belongs to the IFIT family.</text>
</comment>
<dbReference type="InParanoid" id="A0A1S3F7N5"/>
<evidence type="ECO:0000256" key="5">
    <source>
        <dbReference type="ARBA" id="ARBA00023118"/>
    </source>
</evidence>
<dbReference type="GO" id="GO:0035457">
    <property type="term" value="P:cellular response to interferon-alpha"/>
    <property type="evidence" value="ECO:0007669"/>
    <property type="project" value="UniProtKB-ARBA"/>
</dbReference>
<accession>A0A1S3F7N5</accession>
<dbReference type="AlphaFoldDB" id="A0A1S3F7N5"/>
<dbReference type="SMART" id="SM00028">
    <property type="entry name" value="TPR"/>
    <property type="match status" value="3"/>
</dbReference>
<evidence type="ECO:0000256" key="8">
    <source>
        <dbReference type="SAM" id="MobiDB-lite"/>
    </source>
</evidence>
<dbReference type="GO" id="GO:0005829">
    <property type="term" value="C:cytosol"/>
    <property type="evidence" value="ECO:0007669"/>
    <property type="project" value="TreeGrafter"/>
</dbReference>
<dbReference type="FunCoup" id="A0A1S3F7N5">
    <property type="interactions" value="311"/>
</dbReference>
<dbReference type="GeneID" id="105986285"/>
<evidence type="ECO:0000256" key="3">
    <source>
        <dbReference type="ARBA" id="ARBA00022803"/>
    </source>
</evidence>
<dbReference type="InterPro" id="IPR019734">
    <property type="entry name" value="TPR_rpt"/>
</dbReference>
<evidence type="ECO:0000256" key="6">
    <source>
        <dbReference type="ARBA" id="ARBA00038336"/>
    </source>
</evidence>
<name>A0A1S3F7N5_DIPOR</name>
<dbReference type="RefSeq" id="XP_012872561.1">
    <property type="nucleotide sequence ID" value="XM_013017107.1"/>
</dbReference>
<keyword evidence="3 7" id="KW-0802">TPR repeat</keyword>
<evidence type="ECO:0000256" key="2">
    <source>
        <dbReference type="ARBA" id="ARBA00022737"/>
    </source>
</evidence>
<dbReference type="Proteomes" id="UP000081671">
    <property type="component" value="Unplaced"/>
</dbReference>
<dbReference type="PROSITE" id="PS50005">
    <property type="entry name" value="TPR"/>
    <property type="match status" value="1"/>
</dbReference>
<dbReference type="InterPro" id="IPR011990">
    <property type="entry name" value="TPR-like_helical_dom_sf"/>
</dbReference>
<dbReference type="KEGG" id="dord:105986285"/>
<dbReference type="STRING" id="10020.ENSDORP00000027326"/>
<organism evidence="9 10">
    <name type="scientific">Dipodomys ordii</name>
    <name type="common">Ord's kangaroo rat</name>
    <dbReference type="NCBI Taxonomy" id="10020"/>
    <lineage>
        <taxon>Eukaryota</taxon>
        <taxon>Metazoa</taxon>
        <taxon>Chordata</taxon>
        <taxon>Craniata</taxon>
        <taxon>Vertebrata</taxon>
        <taxon>Euteleostomi</taxon>
        <taxon>Mammalia</taxon>
        <taxon>Eutheria</taxon>
        <taxon>Euarchontoglires</taxon>
        <taxon>Glires</taxon>
        <taxon>Rodentia</taxon>
        <taxon>Castorimorpha</taxon>
        <taxon>Heteromyidae</taxon>
        <taxon>Dipodomyinae</taxon>
        <taxon>Dipodomys</taxon>
    </lineage>
</organism>
<evidence type="ECO:0000256" key="4">
    <source>
        <dbReference type="ARBA" id="ARBA00022859"/>
    </source>
</evidence>
<proteinExistence type="inferred from homology"/>
<keyword evidence="2" id="KW-0677">Repeat</keyword>
<feature type="region of interest" description="Disordered" evidence="8">
    <location>
        <begin position="436"/>
        <end position="465"/>
    </location>
</feature>
<evidence type="ECO:0000313" key="10">
    <source>
        <dbReference type="RefSeq" id="XP_012872561.1"/>
    </source>
</evidence>
<dbReference type="CTD" id="3433"/>
<dbReference type="SUPFAM" id="SSF48452">
    <property type="entry name" value="TPR-like"/>
    <property type="match status" value="1"/>
</dbReference>
<protein>
    <submittedName>
        <fullName evidence="10">Interferon-induced protein with tetratricopeptide repeats 2</fullName>
    </submittedName>
</protein>
<evidence type="ECO:0000256" key="1">
    <source>
        <dbReference type="ARBA" id="ARBA00022588"/>
    </source>
</evidence>
<dbReference type="FunFam" id="1.25.40.10:FF:000036">
    <property type="entry name" value="interferon-induced protein with tetratricopeptide repeats 5"/>
    <property type="match status" value="1"/>
</dbReference>
<sequence>MSETTKKSLESSLQQLKCHFTWNLLEGENSLDEFEDRVFNKHEFQNSEFKATMCNILAYIKYHRGQNMAALECLRQAEEFIQAEHAAQAEIRSLVTWGNYAWVLYHMGRLSEAQTYVDKVKEVCTKFSSLYRIESPELDCEEGWARLKCTNQNEVAKVCFEKALEKKAKHPEFTSGWAIVSYRLDVHPPVQNSEGALRQAIELNPNNQYVKVLLALKLQNMNEGQELVEEAIKKAPGATDVLCRAAKFYRKQGALDKAIELLRKALECMPNNAYLHYHIGSCYRSQVLQRGKKAMNVERKQFLLLVEQAIDHLRKAEELNVNIFQIDSYLANLYTIAGQYKEAEFYFQKEFSKELGPVSKQLLHLRYGNFQLYQMKREDKAIQQFMEGVKINQESKEKEKMKIKLQKLAKARLSRNEADIEAWHVLAFLQELGGEVEQTDEDSEMDANSGSHVPSASLDEMENEE</sequence>
<reference evidence="10" key="1">
    <citation type="submission" date="2025-08" db="UniProtKB">
        <authorList>
            <consortium name="RefSeq"/>
        </authorList>
    </citation>
    <scope>IDENTIFICATION</scope>
    <source>
        <tissue evidence="10">Kidney</tissue>
    </source>
</reference>
<dbReference type="PANTHER" id="PTHR10271">
    <property type="entry name" value="INTERFERON-INDUCED PROTEIN WITH TETRATRICOPEPTIDE REPEATS"/>
    <property type="match status" value="1"/>
</dbReference>
<dbReference type="Pfam" id="PF13414">
    <property type="entry name" value="TPR_11"/>
    <property type="match status" value="1"/>
</dbReference>
<keyword evidence="9" id="KW-1185">Reference proteome</keyword>
<dbReference type="Gene3D" id="1.25.40.10">
    <property type="entry name" value="Tetratricopeptide repeat domain"/>
    <property type="match status" value="3"/>
</dbReference>
<dbReference type="PANTHER" id="PTHR10271:SF4">
    <property type="entry name" value="INTERFERON-INDUCED PROTEIN WITH TETRATRICOPEPTIDE REPEATS 2"/>
    <property type="match status" value="1"/>
</dbReference>